<comment type="caution">
    <text evidence="5">The sequence shown here is derived from an EMBL/GenBank/DDBJ whole genome shotgun (WGS) entry which is preliminary data.</text>
</comment>
<dbReference type="EMBL" id="PFAK01000051">
    <property type="protein sequence ID" value="PIR96041.1"/>
    <property type="molecule type" value="Genomic_DNA"/>
</dbReference>
<dbReference type="Pfam" id="PF00293">
    <property type="entry name" value="NUDIX"/>
    <property type="match status" value="1"/>
</dbReference>
<dbReference type="Gene3D" id="3.90.79.10">
    <property type="entry name" value="Nucleoside Triphosphate Pyrophosphohydrolase"/>
    <property type="match status" value="1"/>
</dbReference>
<evidence type="ECO:0000256" key="3">
    <source>
        <dbReference type="ARBA" id="ARBA00022842"/>
    </source>
</evidence>
<gene>
    <name evidence="5" type="ORF">COT92_03135</name>
</gene>
<sequence>MFAFKEKFGKVSGSGAKWDIVGGRIEPGLTLMDNLKREVKEETGLALHQIPKLVAAQDILKVEGRHVVRLTYMGEIEGDVKLNEESVEYKWFTAEDLYKLTEKELDGYFKELLDIKIIEL</sequence>
<keyword evidence="3" id="KW-0460">Magnesium</keyword>
<protein>
    <recommendedName>
        <fullName evidence="4">Nudix hydrolase domain-containing protein</fullName>
    </recommendedName>
</protein>
<dbReference type="PANTHER" id="PTHR43046:SF12">
    <property type="entry name" value="GDP-MANNOSE MANNOSYL HYDROLASE"/>
    <property type="match status" value="1"/>
</dbReference>
<reference evidence="6" key="1">
    <citation type="submission" date="2017-09" db="EMBL/GenBank/DDBJ databases">
        <title>Depth-based differentiation of microbial function through sediment-hosted aquifers and enrichment of novel symbionts in the deep terrestrial subsurface.</title>
        <authorList>
            <person name="Probst A.J."/>
            <person name="Ladd B."/>
            <person name="Jarett J.K."/>
            <person name="Geller-Mcgrath D.E."/>
            <person name="Sieber C.M.K."/>
            <person name="Emerson J.B."/>
            <person name="Anantharaman K."/>
            <person name="Thomas B.C."/>
            <person name="Malmstrom R."/>
            <person name="Stieglmeier M."/>
            <person name="Klingl A."/>
            <person name="Woyke T."/>
            <person name="Ryan C.M."/>
            <person name="Banfield J.F."/>
        </authorList>
    </citation>
    <scope>NUCLEOTIDE SEQUENCE [LARGE SCALE GENOMIC DNA]</scope>
</reference>
<evidence type="ECO:0000259" key="4">
    <source>
        <dbReference type="PROSITE" id="PS51462"/>
    </source>
</evidence>
<dbReference type="InterPro" id="IPR015797">
    <property type="entry name" value="NUDIX_hydrolase-like_dom_sf"/>
</dbReference>
<accession>A0A2H0VAE6</accession>
<keyword evidence="2" id="KW-0378">Hydrolase</keyword>
<dbReference type="SUPFAM" id="SSF55811">
    <property type="entry name" value="Nudix"/>
    <property type="match status" value="1"/>
</dbReference>
<feature type="domain" description="Nudix hydrolase" evidence="4">
    <location>
        <begin position="1"/>
        <end position="114"/>
    </location>
</feature>
<organism evidence="5 6">
    <name type="scientific">Candidatus Doudnabacteria bacterium CG10_big_fil_rev_8_21_14_0_10_42_18</name>
    <dbReference type="NCBI Taxonomy" id="1974552"/>
    <lineage>
        <taxon>Bacteria</taxon>
        <taxon>Candidatus Doudnaibacteriota</taxon>
    </lineage>
</organism>
<evidence type="ECO:0000256" key="2">
    <source>
        <dbReference type="ARBA" id="ARBA00022801"/>
    </source>
</evidence>
<evidence type="ECO:0000256" key="1">
    <source>
        <dbReference type="ARBA" id="ARBA00001946"/>
    </source>
</evidence>
<dbReference type="PROSITE" id="PS51462">
    <property type="entry name" value="NUDIX"/>
    <property type="match status" value="1"/>
</dbReference>
<name>A0A2H0VAE6_9BACT</name>
<comment type="cofactor">
    <cofactor evidence="1">
        <name>Mg(2+)</name>
        <dbReference type="ChEBI" id="CHEBI:18420"/>
    </cofactor>
</comment>
<dbReference type="GO" id="GO:0016787">
    <property type="term" value="F:hydrolase activity"/>
    <property type="evidence" value="ECO:0007669"/>
    <property type="project" value="UniProtKB-KW"/>
</dbReference>
<evidence type="ECO:0000313" key="5">
    <source>
        <dbReference type="EMBL" id="PIR96041.1"/>
    </source>
</evidence>
<dbReference type="AlphaFoldDB" id="A0A2H0VAE6"/>
<dbReference type="InterPro" id="IPR000086">
    <property type="entry name" value="NUDIX_hydrolase_dom"/>
</dbReference>
<dbReference type="PANTHER" id="PTHR43046">
    <property type="entry name" value="GDP-MANNOSE MANNOSYL HYDROLASE"/>
    <property type="match status" value="1"/>
</dbReference>
<proteinExistence type="predicted"/>
<dbReference type="Proteomes" id="UP000230922">
    <property type="component" value="Unassembled WGS sequence"/>
</dbReference>
<evidence type="ECO:0000313" key="6">
    <source>
        <dbReference type="Proteomes" id="UP000230922"/>
    </source>
</evidence>